<organism evidence="1 2">
    <name type="scientific">Paraburkholderia fynbosensis</name>
    <dbReference type="NCBI Taxonomy" id="1200993"/>
    <lineage>
        <taxon>Bacteria</taxon>
        <taxon>Pseudomonadati</taxon>
        <taxon>Pseudomonadota</taxon>
        <taxon>Betaproteobacteria</taxon>
        <taxon>Burkholderiales</taxon>
        <taxon>Burkholderiaceae</taxon>
        <taxon>Paraburkholderia</taxon>
    </lineage>
</organism>
<proteinExistence type="predicted"/>
<sequence>MSLIVVALQPSRNITLAVEHAPNFHMSLTLNIEDQLRIAIKQPRPQAWDIQLVRVTGRPDVPVLGETLVCRSISVMNPNAACSEPSSTS</sequence>
<gene>
    <name evidence="1" type="ORF">LMG27177_07431</name>
</gene>
<protein>
    <submittedName>
        <fullName evidence="1">Uncharacterized protein</fullName>
    </submittedName>
</protein>
<name>A0A6J5H1F7_9BURK</name>
<evidence type="ECO:0000313" key="2">
    <source>
        <dbReference type="Proteomes" id="UP000494252"/>
    </source>
</evidence>
<dbReference type="AlphaFoldDB" id="A0A6J5H1F7"/>
<dbReference type="EMBL" id="CADIKI010000043">
    <property type="protein sequence ID" value="CAB3810746.1"/>
    <property type="molecule type" value="Genomic_DNA"/>
</dbReference>
<dbReference type="Proteomes" id="UP000494252">
    <property type="component" value="Unassembled WGS sequence"/>
</dbReference>
<accession>A0A6J5H1F7</accession>
<reference evidence="1 2" key="1">
    <citation type="submission" date="2020-04" db="EMBL/GenBank/DDBJ databases">
        <authorList>
            <person name="De Canck E."/>
        </authorList>
    </citation>
    <scope>NUCLEOTIDE SEQUENCE [LARGE SCALE GENOMIC DNA]</scope>
    <source>
        <strain evidence="1 2">LMG 27177</strain>
    </source>
</reference>
<keyword evidence="2" id="KW-1185">Reference proteome</keyword>
<evidence type="ECO:0000313" key="1">
    <source>
        <dbReference type="EMBL" id="CAB3810746.1"/>
    </source>
</evidence>